<keyword evidence="1" id="KW-0812">Transmembrane</keyword>
<evidence type="ECO:0000313" key="3">
    <source>
        <dbReference type="Proteomes" id="UP001642540"/>
    </source>
</evidence>
<keyword evidence="1" id="KW-0472">Membrane</keyword>
<name>A0ABP1RAR4_9HEXA</name>
<sequence>MRTRTEYAKAGDLRIPFYLLFLYISHVVLGILEIILYSIYLKHSELFFALNKLILLLERESQIFKKANREFNKNKLKLDYIGLISFAITTGVIPLALMLSVVLVWNEMDPCFYLFHDLFPTDNVYYKSLARFLLIFFFTVEYFRSAYLSCLLALLFMFISLRIVQCLESMDAENSIKFYTQLRLIFAAMDVPIKKCNMTGMAGSLIFLSCVGYTIIRSGSYVSVIVSGFFFGCLWIGAIVIFTYSTCASKLCSESADLVQNWTHKMYNARFTSWNSKILWKVWSTQRKLVISYGNGLTYNPRTAVEYLYTLSTNIANLLLLFRN</sequence>
<dbReference type="Proteomes" id="UP001642540">
    <property type="component" value="Unassembled WGS sequence"/>
</dbReference>
<protein>
    <recommendedName>
        <fullName evidence="4">Odorant receptor</fullName>
    </recommendedName>
</protein>
<evidence type="ECO:0000313" key="2">
    <source>
        <dbReference type="EMBL" id="CAL8124736.1"/>
    </source>
</evidence>
<evidence type="ECO:0008006" key="4">
    <source>
        <dbReference type="Google" id="ProtNLM"/>
    </source>
</evidence>
<evidence type="ECO:0000256" key="1">
    <source>
        <dbReference type="SAM" id="Phobius"/>
    </source>
</evidence>
<reference evidence="2 3" key="1">
    <citation type="submission" date="2024-08" db="EMBL/GenBank/DDBJ databases">
        <authorList>
            <person name="Cucini C."/>
            <person name="Frati F."/>
        </authorList>
    </citation>
    <scope>NUCLEOTIDE SEQUENCE [LARGE SCALE GENOMIC DNA]</scope>
</reference>
<accession>A0ABP1RAR4</accession>
<proteinExistence type="predicted"/>
<dbReference type="EMBL" id="CAXLJM020000068">
    <property type="protein sequence ID" value="CAL8124736.1"/>
    <property type="molecule type" value="Genomic_DNA"/>
</dbReference>
<gene>
    <name evidence="2" type="ORF">ODALV1_LOCUS20745</name>
</gene>
<feature type="transmembrane region" description="Helical" evidence="1">
    <location>
        <begin position="80"/>
        <end position="104"/>
    </location>
</feature>
<keyword evidence="1" id="KW-1133">Transmembrane helix</keyword>
<feature type="transmembrane region" description="Helical" evidence="1">
    <location>
        <begin position="222"/>
        <end position="244"/>
    </location>
</feature>
<feature type="transmembrane region" description="Helical" evidence="1">
    <location>
        <begin position="198"/>
        <end position="216"/>
    </location>
</feature>
<comment type="caution">
    <text evidence="2">The sequence shown here is derived from an EMBL/GenBank/DDBJ whole genome shotgun (WGS) entry which is preliminary data.</text>
</comment>
<organism evidence="2 3">
    <name type="scientific">Orchesella dallaii</name>
    <dbReference type="NCBI Taxonomy" id="48710"/>
    <lineage>
        <taxon>Eukaryota</taxon>
        <taxon>Metazoa</taxon>
        <taxon>Ecdysozoa</taxon>
        <taxon>Arthropoda</taxon>
        <taxon>Hexapoda</taxon>
        <taxon>Collembola</taxon>
        <taxon>Entomobryomorpha</taxon>
        <taxon>Entomobryoidea</taxon>
        <taxon>Orchesellidae</taxon>
        <taxon>Orchesellinae</taxon>
        <taxon>Orchesella</taxon>
    </lineage>
</organism>
<feature type="transmembrane region" description="Helical" evidence="1">
    <location>
        <begin position="146"/>
        <end position="164"/>
    </location>
</feature>
<feature type="transmembrane region" description="Helical" evidence="1">
    <location>
        <begin position="20"/>
        <end position="40"/>
    </location>
</feature>
<keyword evidence="3" id="KW-1185">Reference proteome</keyword>